<proteinExistence type="predicted"/>
<sequence>MSPRFFLSYTGVRLPLQLVEELPEAALRNRNTWFRAEYDAQGTLIRVEKIVYGEVEMTHRYTYDSELRLHEAIVTFADEEPQVMRFSEASA</sequence>
<evidence type="ECO:0008006" key="3">
    <source>
        <dbReference type="Google" id="ProtNLM"/>
    </source>
</evidence>
<dbReference type="RefSeq" id="WP_170023144.1">
    <property type="nucleotide sequence ID" value="NZ_JABCSC020000005.1"/>
</dbReference>
<accession>A0ABX2IJ59</accession>
<comment type="caution">
    <text evidence="1">The sequence shown here is derived from an EMBL/GenBank/DDBJ whole genome shotgun (WGS) entry which is preliminary data.</text>
</comment>
<organism evidence="1 2">
    <name type="scientific">Uliginosibacterium aquaticum</name>
    <dbReference type="NCBI Taxonomy" id="2731212"/>
    <lineage>
        <taxon>Bacteria</taxon>
        <taxon>Pseudomonadati</taxon>
        <taxon>Pseudomonadota</taxon>
        <taxon>Betaproteobacteria</taxon>
        <taxon>Rhodocyclales</taxon>
        <taxon>Zoogloeaceae</taxon>
        <taxon>Uliginosibacterium</taxon>
    </lineage>
</organism>
<reference evidence="1 2" key="1">
    <citation type="submission" date="2020-06" db="EMBL/GenBank/DDBJ databases">
        <title>Draft genome of Uliginosibacterium sp. IMCC34675.</title>
        <authorList>
            <person name="Song J."/>
        </authorList>
    </citation>
    <scope>NUCLEOTIDE SEQUENCE [LARGE SCALE GENOMIC DNA]</scope>
    <source>
        <strain evidence="1 2">IMCC34675</strain>
    </source>
</reference>
<evidence type="ECO:0000313" key="1">
    <source>
        <dbReference type="EMBL" id="NSL56869.1"/>
    </source>
</evidence>
<dbReference type="InterPro" id="IPR046154">
    <property type="entry name" value="DUF6156"/>
</dbReference>
<gene>
    <name evidence="1" type="ORF">HJ583_017695</name>
</gene>
<dbReference type="EMBL" id="JABCSC020000005">
    <property type="protein sequence ID" value="NSL56869.1"/>
    <property type="molecule type" value="Genomic_DNA"/>
</dbReference>
<evidence type="ECO:0000313" key="2">
    <source>
        <dbReference type="Proteomes" id="UP000778523"/>
    </source>
</evidence>
<protein>
    <recommendedName>
        <fullName evidence="3">YD repeat-containing protein</fullName>
    </recommendedName>
</protein>
<keyword evidence="2" id="KW-1185">Reference proteome</keyword>
<dbReference type="Proteomes" id="UP000778523">
    <property type="component" value="Unassembled WGS sequence"/>
</dbReference>
<name>A0ABX2IJ59_9RHOO</name>
<dbReference type="Pfam" id="PF19653">
    <property type="entry name" value="DUF6156"/>
    <property type="match status" value="1"/>
</dbReference>